<dbReference type="AlphaFoldDB" id="A0A9D3MG00"/>
<evidence type="ECO:0000313" key="2">
    <source>
        <dbReference type="Proteomes" id="UP001044222"/>
    </source>
</evidence>
<protein>
    <submittedName>
        <fullName evidence="1">Uncharacterized protein</fullName>
    </submittedName>
</protein>
<evidence type="ECO:0000313" key="1">
    <source>
        <dbReference type="EMBL" id="KAG5848296.1"/>
    </source>
</evidence>
<comment type="caution">
    <text evidence="1">The sequence shown here is derived from an EMBL/GenBank/DDBJ whole genome shotgun (WGS) entry which is preliminary data.</text>
</comment>
<name>A0A9D3MG00_ANGAN</name>
<accession>A0A9D3MG00</accession>
<reference evidence="1" key="1">
    <citation type="submission" date="2021-01" db="EMBL/GenBank/DDBJ databases">
        <title>A chromosome-scale assembly of European eel, Anguilla anguilla.</title>
        <authorList>
            <person name="Henkel C."/>
            <person name="Jong-Raadsen S.A."/>
            <person name="Dufour S."/>
            <person name="Weltzien F.-A."/>
            <person name="Palstra A.P."/>
            <person name="Pelster B."/>
            <person name="Spaink H.P."/>
            <person name="Van Den Thillart G.E."/>
            <person name="Jansen H."/>
            <person name="Zahm M."/>
            <person name="Klopp C."/>
            <person name="Cedric C."/>
            <person name="Louis A."/>
            <person name="Berthelot C."/>
            <person name="Parey E."/>
            <person name="Roest Crollius H."/>
            <person name="Montfort J."/>
            <person name="Robinson-Rechavi M."/>
            <person name="Bucao C."/>
            <person name="Bouchez O."/>
            <person name="Gislard M."/>
            <person name="Lluch J."/>
            <person name="Milhes M."/>
            <person name="Lampietro C."/>
            <person name="Lopez Roques C."/>
            <person name="Donnadieu C."/>
            <person name="Braasch I."/>
            <person name="Desvignes T."/>
            <person name="Postlethwait J."/>
            <person name="Bobe J."/>
            <person name="Guiguen Y."/>
            <person name="Dirks R."/>
        </authorList>
    </citation>
    <scope>NUCLEOTIDE SEQUENCE</scope>
    <source>
        <strain evidence="1">Tag_6206</strain>
        <tissue evidence="1">Liver</tissue>
    </source>
</reference>
<gene>
    <name evidence="1" type="ORF">ANANG_G00096990</name>
</gene>
<proteinExistence type="predicted"/>
<keyword evidence="2" id="KW-1185">Reference proteome</keyword>
<sequence>MSKGVGLELRQGRKQHSYNRLAQAFRNFDVSLIFRQDSIRDHICRPRQPQLPLQVQPRQPQLLLFQPLVSLKPLAPEHLLHVQQPLFHLPHPLQIHHQEMRASYA</sequence>
<dbReference type="Proteomes" id="UP001044222">
    <property type="component" value="Unassembled WGS sequence"/>
</dbReference>
<dbReference type="EMBL" id="JAFIRN010000005">
    <property type="protein sequence ID" value="KAG5848296.1"/>
    <property type="molecule type" value="Genomic_DNA"/>
</dbReference>
<organism evidence="1 2">
    <name type="scientific">Anguilla anguilla</name>
    <name type="common">European freshwater eel</name>
    <name type="synonym">Muraena anguilla</name>
    <dbReference type="NCBI Taxonomy" id="7936"/>
    <lineage>
        <taxon>Eukaryota</taxon>
        <taxon>Metazoa</taxon>
        <taxon>Chordata</taxon>
        <taxon>Craniata</taxon>
        <taxon>Vertebrata</taxon>
        <taxon>Euteleostomi</taxon>
        <taxon>Actinopterygii</taxon>
        <taxon>Neopterygii</taxon>
        <taxon>Teleostei</taxon>
        <taxon>Anguilliformes</taxon>
        <taxon>Anguillidae</taxon>
        <taxon>Anguilla</taxon>
    </lineage>
</organism>